<gene>
    <name evidence="4" type="primary">arsI_3</name>
    <name evidence="4" type="ORF">Pph01_80520</name>
</gene>
<dbReference type="RefSeq" id="WP_204078448.1">
    <property type="nucleotide sequence ID" value="NZ_BAABHI010000022.1"/>
</dbReference>
<comment type="caution">
    <text evidence="4">The sequence shown here is derived from an EMBL/GenBank/DDBJ whole genome shotgun (WGS) entry which is preliminary data.</text>
</comment>
<dbReference type="GO" id="GO:0043856">
    <property type="term" value="F:anti-sigma factor antagonist activity"/>
    <property type="evidence" value="ECO:0007669"/>
    <property type="project" value="InterPro"/>
</dbReference>
<dbReference type="NCBIfam" id="TIGR00377">
    <property type="entry name" value="ant_ant_sig"/>
    <property type="match status" value="1"/>
</dbReference>
<dbReference type="InterPro" id="IPR002645">
    <property type="entry name" value="STAS_dom"/>
</dbReference>
<evidence type="ECO:0000313" key="5">
    <source>
        <dbReference type="Proteomes" id="UP000622547"/>
    </source>
</evidence>
<accession>A0A8J3UIR4</accession>
<evidence type="ECO:0000259" key="3">
    <source>
        <dbReference type="PROSITE" id="PS50801"/>
    </source>
</evidence>
<organism evidence="4 5">
    <name type="scientific">Planotetraspora phitsanulokensis</name>
    <dbReference type="NCBI Taxonomy" id="575192"/>
    <lineage>
        <taxon>Bacteria</taxon>
        <taxon>Bacillati</taxon>
        <taxon>Actinomycetota</taxon>
        <taxon>Actinomycetes</taxon>
        <taxon>Streptosporangiales</taxon>
        <taxon>Streptosporangiaceae</taxon>
        <taxon>Planotetraspora</taxon>
    </lineage>
</organism>
<dbReference type="Gene3D" id="3.30.750.24">
    <property type="entry name" value="STAS domain"/>
    <property type="match status" value="1"/>
</dbReference>
<dbReference type="PANTHER" id="PTHR33495:SF2">
    <property type="entry name" value="ANTI-SIGMA FACTOR ANTAGONIST TM_1081-RELATED"/>
    <property type="match status" value="1"/>
</dbReference>
<dbReference type="InterPro" id="IPR003658">
    <property type="entry name" value="Anti-sigma_ant"/>
</dbReference>
<dbReference type="Proteomes" id="UP000622547">
    <property type="component" value="Unassembled WGS sequence"/>
</dbReference>
<keyword evidence="5" id="KW-1185">Reference proteome</keyword>
<dbReference type="EMBL" id="BOOP01000050">
    <property type="protein sequence ID" value="GII43049.1"/>
    <property type="molecule type" value="Genomic_DNA"/>
</dbReference>
<dbReference type="PROSITE" id="PS50801">
    <property type="entry name" value="STAS"/>
    <property type="match status" value="1"/>
</dbReference>
<dbReference type="SUPFAM" id="SSF52091">
    <property type="entry name" value="SpoIIaa-like"/>
    <property type="match status" value="1"/>
</dbReference>
<reference evidence="4 5" key="1">
    <citation type="submission" date="2021-01" db="EMBL/GenBank/DDBJ databases">
        <title>Whole genome shotgun sequence of Planotetraspora phitsanulokensis NBRC 104273.</title>
        <authorList>
            <person name="Komaki H."/>
            <person name="Tamura T."/>
        </authorList>
    </citation>
    <scope>NUCLEOTIDE SEQUENCE [LARGE SCALE GENOMIC DNA]</scope>
    <source>
        <strain evidence="4 5">NBRC 104273</strain>
    </source>
</reference>
<evidence type="ECO:0000256" key="1">
    <source>
        <dbReference type="ARBA" id="ARBA00009013"/>
    </source>
</evidence>
<dbReference type="InterPro" id="IPR036513">
    <property type="entry name" value="STAS_dom_sf"/>
</dbReference>
<feature type="domain" description="STAS" evidence="3">
    <location>
        <begin position="2"/>
        <end position="111"/>
    </location>
</feature>
<name>A0A8J3UIR4_9ACTN</name>
<dbReference type="AlphaFoldDB" id="A0A8J3UIR4"/>
<protein>
    <recommendedName>
        <fullName evidence="2">Anti-sigma factor antagonist</fullName>
    </recommendedName>
</protein>
<comment type="similarity">
    <text evidence="1 2">Belongs to the anti-sigma-factor antagonist family.</text>
</comment>
<dbReference type="PANTHER" id="PTHR33495">
    <property type="entry name" value="ANTI-SIGMA FACTOR ANTAGONIST TM_1081-RELATED-RELATED"/>
    <property type="match status" value="1"/>
</dbReference>
<evidence type="ECO:0000313" key="4">
    <source>
        <dbReference type="EMBL" id="GII43049.1"/>
    </source>
</evidence>
<dbReference type="CDD" id="cd07043">
    <property type="entry name" value="STAS_anti-anti-sigma_factors"/>
    <property type="match status" value="1"/>
</dbReference>
<proteinExistence type="inferred from homology"/>
<dbReference type="Pfam" id="PF01740">
    <property type="entry name" value="STAS"/>
    <property type="match status" value="1"/>
</dbReference>
<evidence type="ECO:0000256" key="2">
    <source>
        <dbReference type="RuleBase" id="RU003749"/>
    </source>
</evidence>
<sequence>MLELTVNHEATHAVVAADGEIDFLSADLLSAVLNKQLAEGRPHLIIDASRLSFCDSTGLGVLLEARATAIKRGGFVRLAGVHGSFDRLLSITGLRGAAFPVFDSVAEAASA</sequence>